<evidence type="ECO:0000313" key="6">
    <source>
        <dbReference type="EMBL" id="KAG2452765.1"/>
    </source>
</evidence>
<dbReference type="InterPro" id="IPR036291">
    <property type="entry name" value="NAD(P)-bd_dom_sf"/>
</dbReference>
<dbReference type="GO" id="GO:0032787">
    <property type="term" value="P:monocarboxylic acid metabolic process"/>
    <property type="evidence" value="ECO:0007669"/>
    <property type="project" value="UniProtKB-ARBA"/>
</dbReference>
<accession>A0A836BB85</accession>
<protein>
    <recommendedName>
        <fullName evidence="3">3-oxoacyl-[acyl-carrier-protein] reductase</fullName>
        <ecNumber evidence="3">1.1.1.100</ecNumber>
    </recommendedName>
</protein>
<proteinExistence type="inferred from homology"/>
<comment type="catalytic activity">
    <reaction evidence="4">
        <text>a (3R)-hydroxyacyl-[ACP] + NADP(+) = a 3-oxoacyl-[ACP] + NADPH + H(+)</text>
        <dbReference type="Rhea" id="RHEA:17397"/>
        <dbReference type="Rhea" id="RHEA-COMP:9916"/>
        <dbReference type="Rhea" id="RHEA-COMP:9945"/>
        <dbReference type="ChEBI" id="CHEBI:15378"/>
        <dbReference type="ChEBI" id="CHEBI:57783"/>
        <dbReference type="ChEBI" id="CHEBI:58349"/>
        <dbReference type="ChEBI" id="CHEBI:78776"/>
        <dbReference type="ChEBI" id="CHEBI:78827"/>
        <dbReference type="EC" id="1.1.1.100"/>
    </reaction>
</comment>
<sequence>MSAAGGILRGKAALITGSTQGIGLGVLKALAAAGCDVSMHGLPTDRPKIERLCADIAGQHGVRVAYSEADLLKPAAIRDMVKQTADSFGRLDILVNNAGIQFVAPVHELPDEKWDAILGVCLTATFHATKAALPYMLQQGWGRVVNTGSMHALVASPFKSAYNAAKHGVAGFTKTVALEVATKGITVNAVCPGYADTDLVRNQIADTARIRGIPVEAVIKDVMLADQPTKKFVQPDDIGALVVHLCGPHSSSITGACISIDGGWTAR</sequence>
<comment type="caution">
    <text evidence="6">The sequence shown here is derived from an EMBL/GenBank/DDBJ whole genome shotgun (WGS) entry which is preliminary data.</text>
</comment>
<dbReference type="SUPFAM" id="SSF51735">
    <property type="entry name" value="NAD(P)-binding Rossmann-fold domains"/>
    <property type="match status" value="1"/>
</dbReference>
<dbReference type="PROSITE" id="PS00061">
    <property type="entry name" value="ADH_SHORT"/>
    <property type="match status" value="1"/>
</dbReference>
<dbReference type="InterPro" id="IPR002347">
    <property type="entry name" value="SDR_fam"/>
</dbReference>
<gene>
    <name evidence="6" type="ORF">HYH02_002995</name>
</gene>
<evidence type="ECO:0000256" key="4">
    <source>
        <dbReference type="ARBA" id="ARBA00048508"/>
    </source>
</evidence>
<evidence type="ECO:0000256" key="3">
    <source>
        <dbReference type="ARBA" id="ARBA00012948"/>
    </source>
</evidence>
<dbReference type="Gene3D" id="3.40.50.720">
    <property type="entry name" value="NAD(P)-binding Rossmann-like Domain"/>
    <property type="match status" value="1"/>
</dbReference>
<dbReference type="PANTHER" id="PTHR42879:SF2">
    <property type="entry name" value="3-OXOACYL-[ACYL-CARRIER-PROTEIN] REDUCTASE FABG"/>
    <property type="match status" value="1"/>
</dbReference>
<dbReference type="EMBL" id="JAEHOD010000005">
    <property type="protein sequence ID" value="KAG2452765.1"/>
    <property type="molecule type" value="Genomic_DNA"/>
</dbReference>
<comment type="pathway">
    <text evidence="1">Lipid metabolism; fatty acid biosynthesis.</text>
</comment>
<dbReference type="InterPro" id="IPR011294">
    <property type="entry name" value="3-OHbutyrate_DH"/>
</dbReference>
<keyword evidence="7" id="KW-1185">Reference proteome</keyword>
<evidence type="ECO:0000256" key="5">
    <source>
        <dbReference type="RuleBase" id="RU000363"/>
    </source>
</evidence>
<dbReference type="PRINTS" id="PR00081">
    <property type="entry name" value="GDHRDH"/>
</dbReference>
<dbReference type="AlphaFoldDB" id="A0A836BB85"/>
<evidence type="ECO:0000313" key="7">
    <source>
        <dbReference type="Proteomes" id="UP000613740"/>
    </source>
</evidence>
<dbReference type="Proteomes" id="UP000613740">
    <property type="component" value="Unassembled WGS sequence"/>
</dbReference>
<dbReference type="FunFam" id="3.40.50.720:FF:000084">
    <property type="entry name" value="Short-chain dehydrogenase reductase"/>
    <property type="match status" value="1"/>
</dbReference>
<dbReference type="InterPro" id="IPR020904">
    <property type="entry name" value="Sc_DH/Rdtase_CS"/>
</dbReference>
<evidence type="ECO:0000256" key="1">
    <source>
        <dbReference type="ARBA" id="ARBA00005194"/>
    </source>
</evidence>
<dbReference type="NCBIfam" id="NF009093">
    <property type="entry name" value="PRK12429.1"/>
    <property type="match status" value="1"/>
</dbReference>
<dbReference type="GO" id="GO:0004316">
    <property type="term" value="F:3-oxoacyl-[acyl-carrier-protein] reductase (NADPH) activity"/>
    <property type="evidence" value="ECO:0007669"/>
    <property type="project" value="UniProtKB-EC"/>
</dbReference>
<dbReference type="Pfam" id="PF00106">
    <property type="entry name" value="adh_short"/>
    <property type="match status" value="1"/>
</dbReference>
<dbReference type="PANTHER" id="PTHR42879">
    <property type="entry name" value="3-OXOACYL-(ACYL-CARRIER-PROTEIN) REDUCTASE"/>
    <property type="match status" value="1"/>
</dbReference>
<dbReference type="GO" id="GO:0003858">
    <property type="term" value="F:3-hydroxybutyrate dehydrogenase activity"/>
    <property type="evidence" value="ECO:0007669"/>
    <property type="project" value="InterPro"/>
</dbReference>
<name>A0A836BB85_9CHLO</name>
<organism evidence="6 7">
    <name type="scientific">Chlamydomonas schloesseri</name>
    <dbReference type="NCBI Taxonomy" id="2026947"/>
    <lineage>
        <taxon>Eukaryota</taxon>
        <taxon>Viridiplantae</taxon>
        <taxon>Chlorophyta</taxon>
        <taxon>core chlorophytes</taxon>
        <taxon>Chlorophyceae</taxon>
        <taxon>CS clade</taxon>
        <taxon>Chlamydomonadales</taxon>
        <taxon>Chlamydomonadaceae</taxon>
        <taxon>Chlamydomonas</taxon>
    </lineage>
</organism>
<evidence type="ECO:0000256" key="2">
    <source>
        <dbReference type="ARBA" id="ARBA00006484"/>
    </source>
</evidence>
<comment type="similarity">
    <text evidence="2 5">Belongs to the short-chain dehydrogenases/reductases (SDR) family.</text>
</comment>
<reference evidence="6" key="1">
    <citation type="journal article" date="2020" name="bioRxiv">
        <title>Comparative genomics of Chlamydomonas.</title>
        <authorList>
            <person name="Craig R.J."/>
            <person name="Hasan A.R."/>
            <person name="Ness R.W."/>
            <person name="Keightley P.D."/>
        </authorList>
    </citation>
    <scope>NUCLEOTIDE SEQUENCE</scope>
    <source>
        <strain evidence="6">CCAP 11/173</strain>
    </source>
</reference>
<dbReference type="NCBIfam" id="TIGR01963">
    <property type="entry name" value="PHB_DH"/>
    <property type="match status" value="1"/>
</dbReference>
<dbReference type="InterPro" id="IPR050259">
    <property type="entry name" value="SDR"/>
</dbReference>
<dbReference type="OrthoDB" id="417891at2759"/>
<dbReference type="PRINTS" id="PR00080">
    <property type="entry name" value="SDRFAMILY"/>
</dbReference>
<dbReference type="EC" id="1.1.1.100" evidence="3"/>